<protein>
    <recommendedName>
        <fullName evidence="2">von Hippel-Lindau disease tumour suppressor beta domain-containing protein</fullName>
    </recommendedName>
</protein>
<dbReference type="InterPro" id="IPR037140">
    <property type="entry name" value="VHL_beta_dom_sf"/>
</dbReference>
<feature type="domain" description="von Hippel-Lindau disease tumour suppressor beta" evidence="2">
    <location>
        <begin position="21"/>
        <end position="76"/>
    </location>
</feature>
<organism evidence="3">
    <name type="scientific">Guillardia theta</name>
    <name type="common">Cryptophyte</name>
    <name type="synonym">Cryptomonas phi</name>
    <dbReference type="NCBI Taxonomy" id="55529"/>
    <lineage>
        <taxon>Eukaryota</taxon>
        <taxon>Cryptophyceae</taxon>
        <taxon>Pyrenomonadales</taxon>
        <taxon>Geminigeraceae</taxon>
        <taxon>Guillardia</taxon>
    </lineage>
</organism>
<sequence>MVKIKIYNPSTGEEVELDYSSSEPAQLHILNKSSKAVAVLWIDEKKVETEYARVEAGGSVIQPTFVGHPWILRDCIKRRIFFMHVAGPGTCRLIVQQHATRHDLLDAHVEQEESSAPVDAPDAAQGSISVDTSPAVEVEKDQESEPPQPADGTNADGTNADGANADGANLDGADALAEISPGSEEEKKDGDGAGELNAEVTEAVQSLTIDQECGQEEPCEEGYCARDVAKTCAGDISICAFGCVSKRAIEVAKHVVQKMLEHASKDVCDRLVCGFASVAVIGRNQVTSDMPPHAFLKNLQTGEGSGRSYDTGCRGVGGTCKVPCTSVGEENLLMEDGDRYGEESILVHEFGHCVMNVGLSSAQLDRVKYLYEHVKAAGGHGNSSSYLMSNAEEYWAEITQAWFEANSREDVNCGIRTREDVKKRDPKLAELLLEVYGDGEWRYFKDCPKPEKWKRYKTK</sequence>
<feature type="region of interest" description="Disordered" evidence="1">
    <location>
        <begin position="134"/>
        <end position="169"/>
    </location>
</feature>
<dbReference type="SUPFAM" id="SSF55486">
    <property type="entry name" value="Metalloproteases ('zincins'), catalytic domain"/>
    <property type="match status" value="1"/>
</dbReference>
<dbReference type="GO" id="GO:0008237">
    <property type="term" value="F:metallopeptidase activity"/>
    <property type="evidence" value="ECO:0007669"/>
    <property type="project" value="InterPro"/>
</dbReference>
<dbReference type="InterPro" id="IPR024079">
    <property type="entry name" value="MetalloPept_cat_dom_sf"/>
</dbReference>
<dbReference type="Gene3D" id="2.60.40.780">
    <property type="entry name" value="von Hippel-Lindau disease tumour suppressor, beta domain"/>
    <property type="match status" value="1"/>
</dbReference>
<dbReference type="EMBL" id="HBKN01051051">
    <property type="protein sequence ID" value="CAE2341828.1"/>
    <property type="molecule type" value="Transcribed_RNA"/>
</dbReference>
<dbReference type="InterPro" id="IPR024053">
    <property type="entry name" value="VHL_beta_dom"/>
</dbReference>
<feature type="compositionally biased region" description="Low complexity" evidence="1">
    <location>
        <begin position="150"/>
        <end position="169"/>
    </location>
</feature>
<evidence type="ECO:0000256" key="1">
    <source>
        <dbReference type="SAM" id="MobiDB-lite"/>
    </source>
</evidence>
<dbReference type="Gene3D" id="3.40.390.10">
    <property type="entry name" value="Collagenase (Catalytic Domain)"/>
    <property type="match status" value="1"/>
</dbReference>
<name>A0A7S4PPH9_GUITH</name>
<evidence type="ECO:0000259" key="2">
    <source>
        <dbReference type="Pfam" id="PF01847"/>
    </source>
</evidence>
<dbReference type="SUPFAM" id="SSF49468">
    <property type="entry name" value="VHL"/>
    <property type="match status" value="1"/>
</dbReference>
<reference evidence="3" key="1">
    <citation type="submission" date="2021-01" db="EMBL/GenBank/DDBJ databases">
        <authorList>
            <person name="Corre E."/>
            <person name="Pelletier E."/>
            <person name="Niang G."/>
            <person name="Scheremetjew M."/>
            <person name="Finn R."/>
            <person name="Kale V."/>
            <person name="Holt S."/>
            <person name="Cochrane G."/>
            <person name="Meng A."/>
            <person name="Brown T."/>
            <person name="Cohen L."/>
        </authorList>
    </citation>
    <scope>NUCLEOTIDE SEQUENCE</scope>
    <source>
        <strain evidence="3">CCMP 2712</strain>
    </source>
</reference>
<dbReference type="AlphaFoldDB" id="A0A7S4PPH9"/>
<proteinExistence type="predicted"/>
<dbReference type="InterPro" id="IPR036208">
    <property type="entry name" value="VHL_sf"/>
</dbReference>
<gene>
    <name evidence="3" type="ORF">GTHE00462_LOCUS39824</name>
</gene>
<evidence type="ECO:0000313" key="3">
    <source>
        <dbReference type="EMBL" id="CAE2341828.1"/>
    </source>
</evidence>
<accession>A0A7S4PPH9</accession>
<dbReference type="Pfam" id="PF01847">
    <property type="entry name" value="VHL"/>
    <property type="match status" value="1"/>
</dbReference>